<dbReference type="InterPro" id="IPR001841">
    <property type="entry name" value="Znf_RING"/>
</dbReference>
<dbReference type="GO" id="GO:0005634">
    <property type="term" value="C:nucleus"/>
    <property type="evidence" value="ECO:0007669"/>
    <property type="project" value="TreeGrafter"/>
</dbReference>
<dbReference type="PANTHER" id="PTHR45931">
    <property type="entry name" value="SI:CH211-59O9.10"/>
    <property type="match status" value="1"/>
</dbReference>
<feature type="domain" description="RING-type" evidence="5">
    <location>
        <begin position="186"/>
        <end position="227"/>
    </location>
</feature>
<dbReference type="GO" id="GO:0061630">
    <property type="term" value="F:ubiquitin protein ligase activity"/>
    <property type="evidence" value="ECO:0007669"/>
    <property type="project" value="TreeGrafter"/>
</dbReference>
<keyword evidence="1" id="KW-0479">Metal-binding</keyword>
<dbReference type="PROSITE" id="PS50089">
    <property type="entry name" value="ZF_RING_2"/>
    <property type="match status" value="1"/>
</dbReference>
<dbReference type="Gene3D" id="3.30.40.10">
    <property type="entry name" value="Zinc/RING finger domain, C3HC4 (zinc finger)"/>
    <property type="match status" value="1"/>
</dbReference>
<sequence>MAIQSFSRCCSYSCDWSGGICDVTFSSNSFNTARSSSRDRGCEFGDNGAFVAATVFNTICWFGGRSSSVALEDTFHLPPLRGCWVDPILDLAGSPFALPTAYIGLSAFLNCTWGLPPGCPEFVYRFIRREAEDAARRASGLRHDALAIRVTVKVVSCMASDAPVPDDEEELVFWEETEAGAGEGACTVCLEEMEEGKTVVRLRCGHAFDKSCISRWLERKMQCPLCRSHVKEII</sequence>
<evidence type="ECO:0000256" key="2">
    <source>
        <dbReference type="ARBA" id="ARBA00022771"/>
    </source>
</evidence>
<evidence type="ECO:0000259" key="5">
    <source>
        <dbReference type="PROSITE" id="PS50089"/>
    </source>
</evidence>
<evidence type="ECO:0000256" key="1">
    <source>
        <dbReference type="ARBA" id="ARBA00022723"/>
    </source>
</evidence>
<protein>
    <recommendedName>
        <fullName evidence="5">RING-type domain-containing protein</fullName>
    </recommendedName>
</protein>
<dbReference type="SMART" id="SM00184">
    <property type="entry name" value="RING"/>
    <property type="match status" value="1"/>
</dbReference>
<organism evidence="6">
    <name type="scientific">Ananas comosus var. bracteatus</name>
    <name type="common">red pineapple</name>
    <dbReference type="NCBI Taxonomy" id="296719"/>
    <lineage>
        <taxon>Eukaryota</taxon>
        <taxon>Viridiplantae</taxon>
        <taxon>Streptophyta</taxon>
        <taxon>Embryophyta</taxon>
        <taxon>Tracheophyta</taxon>
        <taxon>Spermatophyta</taxon>
        <taxon>Magnoliopsida</taxon>
        <taxon>Liliopsida</taxon>
        <taxon>Poales</taxon>
        <taxon>Bromeliaceae</taxon>
        <taxon>Bromelioideae</taxon>
        <taxon>Ananas</taxon>
    </lineage>
</organism>
<dbReference type="InterPro" id="IPR013083">
    <property type="entry name" value="Znf_RING/FYVE/PHD"/>
</dbReference>
<evidence type="ECO:0000256" key="3">
    <source>
        <dbReference type="ARBA" id="ARBA00022833"/>
    </source>
</evidence>
<evidence type="ECO:0000256" key="4">
    <source>
        <dbReference type="PROSITE-ProRule" id="PRU00175"/>
    </source>
</evidence>
<dbReference type="GO" id="GO:0006511">
    <property type="term" value="P:ubiquitin-dependent protein catabolic process"/>
    <property type="evidence" value="ECO:0007669"/>
    <property type="project" value="TreeGrafter"/>
</dbReference>
<dbReference type="AlphaFoldDB" id="A0A6V7QJP9"/>
<evidence type="ECO:0000313" key="6">
    <source>
        <dbReference type="EMBL" id="CAD1843117.1"/>
    </source>
</evidence>
<dbReference type="SUPFAM" id="SSF57850">
    <property type="entry name" value="RING/U-box"/>
    <property type="match status" value="1"/>
</dbReference>
<proteinExistence type="predicted"/>
<name>A0A6V7QJP9_ANACO</name>
<dbReference type="EMBL" id="LR862136">
    <property type="protein sequence ID" value="CAD1843117.1"/>
    <property type="molecule type" value="Genomic_DNA"/>
</dbReference>
<keyword evidence="3" id="KW-0862">Zinc</keyword>
<accession>A0A6V7QJP9</accession>
<reference evidence="6" key="1">
    <citation type="submission" date="2020-07" db="EMBL/GenBank/DDBJ databases">
        <authorList>
            <person name="Lin J."/>
        </authorList>
    </citation>
    <scope>NUCLEOTIDE SEQUENCE</scope>
</reference>
<dbReference type="GO" id="GO:0008270">
    <property type="term" value="F:zinc ion binding"/>
    <property type="evidence" value="ECO:0007669"/>
    <property type="project" value="UniProtKB-KW"/>
</dbReference>
<dbReference type="Pfam" id="PF13639">
    <property type="entry name" value="zf-RING_2"/>
    <property type="match status" value="1"/>
</dbReference>
<dbReference type="PANTHER" id="PTHR45931:SF3">
    <property type="entry name" value="RING ZINC FINGER-CONTAINING PROTEIN"/>
    <property type="match status" value="1"/>
</dbReference>
<gene>
    <name evidence="6" type="ORF">CB5_LOCUS26328</name>
</gene>
<dbReference type="InterPro" id="IPR051834">
    <property type="entry name" value="RING_finger_E3_ligase"/>
</dbReference>
<keyword evidence="2 4" id="KW-0863">Zinc-finger</keyword>